<accession>M4BBR7</accession>
<dbReference type="HOGENOM" id="CLU_2799416_0_0_1"/>
<evidence type="ECO:0000313" key="2">
    <source>
        <dbReference type="Proteomes" id="UP000011713"/>
    </source>
</evidence>
<organism evidence="1 2">
    <name type="scientific">Hyaloperonospora arabidopsidis (strain Emoy2)</name>
    <name type="common">Downy mildew agent</name>
    <name type="synonym">Peronospora arabidopsidis</name>
    <dbReference type="NCBI Taxonomy" id="559515"/>
    <lineage>
        <taxon>Eukaryota</taxon>
        <taxon>Sar</taxon>
        <taxon>Stramenopiles</taxon>
        <taxon>Oomycota</taxon>
        <taxon>Peronosporomycetes</taxon>
        <taxon>Peronosporales</taxon>
        <taxon>Peronosporaceae</taxon>
        <taxon>Hyaloperonospora</taxon>
    </lineage>
</organism>
<name>M4BBR7_HYAAE</name>
<sequence length="68" mass="7816">MGSRMEGPRVSKISNNWRSSRILTWRIRAKKGIAHALRVLHVWEKAYPNASLEDELAFLDRLAPQLCA</sequence>
<keyword evidence="2" id="KW-1185">Reference proteome</keyword>
<dbReference type="VEuPathDB" id="FungiDB:HpaG803730"/>
<evidence type="ECO:0000313" key="1">
    <source>
        <dbReference type="EnsemblProtists" id="HpaP803730"/>
    </source>
</evidence>
<protein>
    <submittedName>
        <fullName evidence="1">Uncharacterized protein</fullName>
    </submittedName>
</protein>
<dbReference type="InParanoid" id="M4BBR7"/>
<dbReference type="EnsemblProtists" id="HpaT803730">
    <property type="protein sequence ID" value="HpaP803730"/>
    <property type="gene ID" value="HpaG803730"/>
</dbReference>
<dbReference type="EMBL" id="JH598105">
    <property type="status" value="NOT_ANNOTATED_CDS"/>
    <property type="molecule type" value="Genomic_DNA"/>
</dbReference>
<reference evidence="2" key="1">
    <citation type="journal article" date="2010" name="Science">
        <title>Signatures of adaptation to obligate biotrophy in the Hyaloperonospora arabidopsidis genome.</title>
        <authorList>
            <person name="Baxter L."/>
            <person name="Tripathy S."/>
            <person name="Ishaque N."/>
            <person name="Boot N."/>
            <person name="Cabral A."/>
            <person name="Kemen E."/>
            <person name="Thines M."/>
            <person name="Ah-Fong A."/>
            <person name="Anderson R."/>
            <person name="Badejoko W."/>
            <person name="Bittner-Eddy P."/>
            <person name="Boore J.L."/>
            <person name="Chibucos M.C."/>
            <person name="Coates M."/>
            <person name="Dehal P."/>
            <person name="Delehaunty K."/>
            <person name="Dong S."/>
            <person name="Downton P."/>
            <person name="Dumas B."/>
            <person name="Fabro G."/>
            <person name="Fronick C."/>
            <person name="Fuerstenberg S.I."/>
            <person name="Fulton L."/>
            <person name="Gaulin E."/>
            <person name="Govers F."/>
            <person name="Hughes L."/>
            <person name="Humphray S."/>
            <person name="Jiang R.H."/>
            <person name="Judelson H."/>
            <person name="Kamoun S."/>
            <person name="Kyung K."/>
            <person name="Meijer H."/>
            <person name="Minx P."/>
            <person name="Morris P."/>
            <person name="Nelson J."/>
            <person name="Phuntumart V."/>
            <person name="Qutob D."/>
            <person name="Rehmany A."/>
            <person name="Rougon-Cardoso A."/>
            <person name="Ryden P."/>
            <person name="Torto-Alalibo T."/>
            <person name="Studholme D."/>
            <person name="Wang Y."/>
            <person name="Win J."/>
            <person name="Wood J."/>
            <person name="Clifton S.W."/>
            <person name="Rogers J."/>
            <person name="Van den Ackerveken G."/>
            <person name="Jones J.D."/>
            <person name="McDowell J.M."/>
            <person name="Beynon J."/>
            <person name="Tyler B.M."/>
        </authorList>
    </citation>
    <scope>NUCLEOTIDE SEQUENCE [LARGE SCALE GENOMIC DNA]</scope>
    <source>
        <strain evidence="2">Emoy2</strain>
    </source>
</reference>
<dbReference type="AlphaFoldDB" id="M4BBR7"/>
<reference evidence="1" key="2">
    <citation type="submission" date="2015-06" db="UniProtKB">
        <authorList>
            <consortium name="EnsemblProtists"/>
        </authorList>
    </citation>
    <scope>IDENTIFICATION</scope>
    <source>
        <strain evidence="1">Emoy2</strain>
    </source>
</reference>
<dbReference type="Proteomes" id="UP000011713">
    <property type="component" value="Unassembled WGS sequence"/>
</dbReference>
<proteinExistence type="predicted"/>